<dbReference type="AlphaFoldDB" id="A0A9X9LR44"/>
<organism evidence="1 2">
    <name type="scientific">Gulo gulo</name>
    <name type="common">Wolverine</name>
    <name type="synonym">Gluton</name>
    <dbReference type="NCBI Taxonomy" id="48420"/>
    <lineage>
        <taxon>Eukaryota</taxon>
        <taxon>Metazoa</taxon>
        <taxon>Chordata</taxon>
        <taxon>Craniata</taxon>
        <taxon>Vertebrata</taxon>
        <taxon>Euteleostomi</taxon>
        <taxon>Mammalia</taxon>
        <taxon>Eutheria</taxon>
        <taxon>Laurasiatheria</taxon>
        <taxon>Carnivora</taxon>
        <taxon>Caniformia</taxon>
        <taxon>Musteloidea</taxon>
        <taxon>Mustelidae</taxon>
        <taxon>Guloninae</taxon>
        <taxon>Gulo</taxon>
    </lineage>
</organism>
<protein>
    <submittedName>
        <fullName evidence="1">Uncharacterized protein</fullName>
    </submittedName>
</protein>
<keyword evidence="2" id="KW-1185">Reference proteome</keyword>
<name>A0A9X9LR44_GULGU</name>
<proteinExistence type="predicted"/>
<evidence type="ECO:0000313" key="1">
    <source>
        <dbReference type="EMBL" id="VCW79810.1"/>
    </source>
</evidence>
<evidence type="ECO:0000313" key="2">
    <source>
        <dbReference type="Proteomes" id="UP000269945"/>
    </source>
</evidence>
<feature type="non-terminal residue" evidence="1">
    <location>
        <position position="1"/>
    </location>
</feature>
<comment type="caution">
    <text evidence="1">The sequence shown here is derived from an EMBL/GenBank/DDBJ whole genome shotgun (WGS) entry which is preliminary data.</text>
</comment>
<dbReference type="Proteomes" id="UP000269945">
    <property type="component" value="Unassembled WGS sequence"/>
</dbReference>
<dbReference type="EMBL" id="CYRY02012443">
    <property type="protein sequence ID" value="VCW79810.1"/>
    <property type="molecule type" value="Genomic_DNA"/>
</dbReference>
<sequence>EDKVFSGAQRYHTALTLITNKDALYVGDVFNLPKCICGSYLLCYQANHAKVALLLRWEMSEPICMLLGTTQRIVGGWCQSWTVSGVKS</sequence>
<reference evidence="1 2" key="1">
    <citation type="submission" date="2018-10" db="EMBL/GenBank/DDBJ databases">
        <authorList>
            <person name="Ekblom R."/>
            <person name="Jareborg N."/>
        </authorList>
    </citation>
    <scope>NUCLEOTIDE SEQUENCE [LARGE SCALE GENOMIC DNA]</scope>
    <source>
        <tissue evidence="1">Muscle</tissue>
    </source>
</reference>
<gene>
    <name evidence="1" type="ORF">BN2614_LOCUS3</name>
</gene>
<accession>A0A9X9LR44</accession>